<protein>
    <submittedName>
        <fullName evidence="1">Uncharacterized mitochondrial protein atmg00660</fullName>
    </submittedName>
</protein>
<keyword evidence="2" id="KW-1185">Reference proteome</keyword>
<proteinExistence type="predicted"/>
<evidence type="ECO:0000313" key="2">
    <source>
        <dbReference type="Proteomes" id="UP000653305"/>
    </source>
</evidence>
<organism evidence="1 2">
    <name type="scientific">Phtheirospermum japonicum</name>
    <dbReference type="NCBI Taxonomy" id="374723"/>
    <lineage>
        <taxon>Eukaryota</taxon>
        <taxon>Viridiplantae</taxon>
        <taxon>Streptophyta</taxon>
        <taxon>Embryophyta</taxon>
        <taxon>Tracheophyta</taxon>
        <taxon>Spermatophyta</taxon>
        <taxon>Magnoliopsida</taxon>
        <taxon>eudicotyledons</taxon>
        <taxon>Gunneridae</taxon>
        <taxon>Pentapetalae</taxon>
        <taxon>asterids</taxon>
        <taxon>lamiids</taxon>
        <taxon>Lamiales</taxon>
        <taxon>Orobanchaceae</taxon>
        <taxon>Orobanchaceae incertae sedis</taxon>
        <taxon>Phtheirospermum</taxon>
    </lineage>
</organism>
<dbReference type="Proteomes" id="UP000653305">
    <property type="component" value="Unassembled WGS sequence"/>
</dbReference>
<accession>A0A830BF43</accession>
<evidence type="ECO:0000313" key="1">
    <source>
        <dbReference type="EMBL" id="GFP82575.1"/>
    </source>
</evidence>
<dbReference type="AlphaFoldDB" id="A0A830BF43"/>
<sequence>MTIKRHIHDLHETTTRPWKKTQLEIRGPIVPRRPPDFIFIIFESERKGSLFCNDKKMEQI</sequence>
<dbReference type="EMBL" id="BMAC01000047">
    <property type="protein sequence ID" value="GFP82575.1"/>
    <property type="molecule type" value="Genomic_DNA"/>
</dbReference>
<gene>
    <name evidence="1" type="ORF">PHJA_000400500</name>
</gene>
<comment type="caution">
    <text evidence="1">The sequence shown here is derived from an EMBL/GenBank/DDBJ whole genome shotgun (WGS) entry which is preliminary data.</text>
</comment>
<name>A0A830BF43_9LAMI</name>
<reference evidence="1" key="1">
    <citation type="submission" date="2020-07" db="EMBL/GenBank/DDBJ databases">
        <title>Ethylene signaling mediates host invasion by parasitic plants.</title>
        <authorList>
            <person name="Yoshida S."/>
        </authorList>
    </citation>
    <scope>NUCLEOTIDE SEQUENCE</scope>
    <source>
        <strain evidence="1">Okayama</strain>
    </source>
</reference>